<keyword evidence="3" id="KW-1185">Reference proteome</keyword>
<name>A0ABS2WD93_9GAMM</name>
<dbReference type="RefSeq" id="WP_205214373.1">
    <property type="nucleotide sequence ID" value="NZ_JAFFZP010000044.1"/>
</dbReference>
<evidence type="ECO:0000256" key="1">
    <source>
        <dbReference type="SAM" id="Phobius"/>
    </source>
</evidence>
<feature type="transmembrane region" description="Helical" evidence="1">
    <location>
        <begin position="42"/>
        <end position="60"/>
    </location>
</feature>
<dbReference type="Proteomes" id="UP000760472">
    <property type="component" value="Unassembled WGS sequence"/>
</dbReference>
<feature type="transmembrane region" description="Helical" evidence="1">
    <location>
        <begin position="72"/>
        <end position="96"/>
    </location>
</feature>
<keyword evidence="1" id="KW-0812">Transmembrane</keyword>
<feature type="transmembrane region" description="Helical" evidence="1">
    <location>
        <begin position="12"/>
        <end position="35"/>
    </location>
</feature>
<keyword evidence="1" id="KW-1133">Transmembrane helix</keyword>
<evidence type="ECO:0000313" key="3">
    <source>
        <dbReference type="Proteomes" id="UP000760472"/>
    </source>
</evidence>
<sequence>MTELILFMVESAIVNSVAMIPSMLLLGYISSPFLINVGANKWVRAAVYSVFGVGAGVWSYSSFDVPDRSLEFWELIVVSTGMFILCLMLVLPIVLFKNRTKT</sequence>
<gene>
    <name evidence="2" type="ORF">JW498_19520</name>
</gene>
<keyword evidence="1" id="KW-0472">Membrane</keyword>
<protein>
    <submittedName>
        <fullName evidence="2">Uncharacterized protein</fullName>
    </submittedName>
</protein>
<evidence type="ECO:0000313" key="2">
    <source>
        <dbReference type="EMBL" id="MBN0989563.1"/>
    </source>
</evidence>
<proteinExistence type="predicted"/>
<accession>A0ABS2WD93</accession>
<comment type="caution">
    <text evidence="2">The sequence shown here is derived from an EMBL/GenBank/DDBJ whole genome shotgun (WGS) entry which is preliminary data.</text>
</comment>
<dbReference type="EMBL" id="JAFFZP010000044">
    <property type="protein sequence ID" value="MBN0989563.1"/>
    <property type="molecule type" value="Genomic_DNA"/>
</dbReference>
<reference evidence="2 3" key="1">
    <citation type="submission" date="2021-02" db="EMBL/GenBank/DDBJ databases">
        <title>A novel species of genus Amphritea isolated from a fishpond in China.</title>
        <authorList>
            <person name="Lu H."/>
        </authorList>
    </citation>
    <scope>NUCLEOTIDE SEQUENCE [LARGE SCALE GENOMIC DNA]</scope>
    <source>
        <strain evidence="2 3">RP18W</strain>
    </source>
</reference>
<organism evidence="2 3">
    <name type="scientific">Amphritea pacifica</name>
    <dbReference type="NCBI Taxonomy" id="2811233"/>
    <lineage>
        <taxon>Bacteria</taxon>
        <taxon>Pseudomonadati</taxon>
        <taxon>Pseudomonadota</taxon>
        <taxon>Gammaproteobacteria</taxon>
        <taxon>Oceanospirillales</taxon>
        <taxon>Oceanospirillaceae</taxon>
        <taxon>Amphritea</taxon>
    </lineage>
</organism>